<dbReference type="STRING" id="155417.A0A4Q4TRN9"/>
<sequence>MAFGTTKSNFGFAAQSPFGGFADQSSLDGDNEPSKELTESLKGLYTSGNYSDLAITCRGKSYQVHKAIEASEGKIDLPDDDPEAVDAMISYLYLLNYDLKLGNASQVGEGEAAETATSEEAPAGSTRASRTRPALVAHAKVYILADKCLISGLKALALRKFATSVREHIDVDDFVHAMQEVYNFTLENDKGLRDVIVSTLCKRRYLLDQKEVQVVLKDLGAVTYDLVITMSDDDVCKDAIARLGGNHEPNITASRSHSLKKHYMYTATSLLRSRNPNILVRVVNKPSVEPVKWGWTSASAPRTVIALFEREGLCNAMVFDIPDRMWMLAHGAWTPRRALEHDVGCNTYALINAVAQVALVGCR</sequence>
<evidence type="ECO:0000313" key="1">
    <source>
        <dbReference type="EMBL" id="RYP10046.1"/>
    </source>
</evidence>
<dbReference type="CDD" id="cd18186">
    <property type="entry name" value="BTB_POZ_ZBTB_KLHL-like"/>
    <property type="match status" value="1"/>
</dbReference>
<dbReference type="AlphaFoldDB" id="A0A4Q4TRN9"/>
<evidence type="ECO:0000313" key="2">
    <source>
        <dbReference type="Proteomes" id="UP000293360"/>
    </source>
</evidence>
<dbReference type="Proteomes" id="UP000293360">
    <property type="component" value="Unassembled WGS sequence"/>
</dbReference>
<accession>A0A4Q4TRN9</accession>
<dbReference type="Gene3D" id="3.30.710.10">
    <property type="entry name" value="Potassium Channel Kv1.1, Chain A"/>
    <property type="match status" value="1"/>
</dbReference>
<dbReference type="OrthoDB" id="6359816at2759"/>
<proteinExistence type="predicted"/>
<dbReference type="SUPFAM" id="SSF54695">
    <property type="entry name" value="POZ domain"/>
    <property type="match status" value="1"/>
</dbReference>
<evidence type="ECO:0008006" key="3">
    <source>
        <dbReference type="Google" id="ProtNLM"/>
    </source>
</evidence>
<dbReference type="PANTHER" id="PTHR47843">
    <property type="entry name" value="BTB DOMAIN-CONTAINING PROTEIN-RELATED"/>
    <property type="match status" value="1"/>
</dbReference>
<keyword evidence="2" id="KW-1185">Reference proteome</keyword>
<dbReference type="InterPro" id="IPR011333">
    <property type="entry name" value="SKP1/BTB/POZ_sf"/>
</dbReference>
<reference evidence="1 2" key="1">
    <citation type="submission" date="2018-06" db="EMBL/GenBank/DDBJ databases">
        <title>Complete Genomes of Monosporascus.</title>
        <authorList>
            <person name="Robinson A.J."/>
            <person name="Natvig D.O."/>
        </authorList>
    </citation>
    <scope>NUCLEOTIDE SEQUENCE [LARGE SCALE GENOMIC DNA]</scope>
    <source>
        <strain evidence="1 2">CBS 110550</strain>
    </source>
</reference>
<dbReference type="EMBL" id="QJNU01000024">
    <property type="protein sequence ID" value="RYP10046.1"/>
    <property type="molecule type" value="Genomic_DNA"/>
</dbReference>
<name>A0A4Q4TRN9_9PEZI</name>
<comment type="caution">
    <text evidence="1">The sequence shown here is derived from an EMBL/GenBank/DDBJ whole genome shotgun (WGS) entry which is preliminary data.</text>
</comment>
<organism evidence="1 2">
    <name type="scientific">Monosporascus ibericus</name>
    <dbReference type="NCBI Taxonomy" id="155417"/>
    <lineage>
        <taxon>Eukaryota</taxon>
        <taxon>Fungi</taxon>
        <taxon>Dikarya</taxon>
        <taxon>Ascomycota</taxon>
        <taxon>Pezizomycotina</taxon>
        <taxon>Sordariomycetes</taxon>
        <taxon>Xylariomycetidae</taxon>
        <taxon>Xylariales</taxon>
        <taxon>Xylariales incertae sedis</taxon>
        <taxon>Monosporascus</taxon>
    </lineage>
</organism>
<protein>
    <recommendedName>
        <fullName evidence="3">BTB domain-containing protein</fullName>
    </recommendedName>
</protein>
<dbReference type="PANTHER" id="PTHR47843:SF5">
    <property type="entry name" value="BTB_POZ DOMAIN PROTEIN"/>
    <property type="match status" value="1"/>
</dbReference>
<gene>
    <name evidence="1" type="ORF">DL764_000904</name>
</gene>